<feature type="transmembrane region" description="Helical" evidence="1">
    <location>
        <begin position="185"/>
        <end position="208"/>
    </location>
</feature>
<feature type="transmembrane region" description="Helical" evidence="1">
    <location>
        <begin position="77"/>
        <end position="100"/>
    </location>
</feature>
<sequence length="262" mass="30007">MSFLTVKTVVILLGFSALNWILEILKWQNLVSYFKTITFYEAAQQSLGSLTASIFTPNRIGEYGAKMLYFPKQNAKIIVLLNFISNTTQLIVTSLFGIIGLLNITTVFHSEIYLSLFIAFAIIMLLISLKNIELFGFSIQRLLLKIKQIPQTILKKNGIYSVVRYLVFSHQFYFLLFIFDCNLEYSTALFYIFSMYLLASIIPTIHFMDVAIKGSVALFLFSKLGIENWKIVTITSVMWLFNLVIPVSIGSYFVLRFKPVKA</sequence>
<organism evidence="2 3">
    <name type="scientific">Flavobacterium chuncheonense</name>
    <dbReference type="NCBI Taxonomy" id="2026653"/>
    <lineage>
        <taxon>Bacteria</taxon>
        <taxon>Pseudomonadati</taxon>
        <taxon>Bacteroidota</taxon>
        <taxon>Flavobacteriia</taxon>
        <taxon>Flavobacteriales</taxon>
        <taxon>Flavobacteriaceae</taxon>
        <taxon>Flavobacterium</taxon>
    </lineage>
</organism>
<protein>
    <recommendedName>
        <fullName evidence="4">Lysylphosphatidylglycerol synthase-like protein</fullName>
    </recommendedName>
</protein>
<name>A0ABW5YN35_9FLAO</name>
<dbReference type="Proteomes" id="UP001597534">
    <property type="component" value="Unassembled WGS sequence"/>
</dbReference>
<feature type="transmembrane region" description="Helical" evidence="1">
    <location>
        <begin position="6"/>
        <end position="25"/>
    </location>
</feature>
<comment type="caution">
    <text evidence="2">The sequence shown here is derived from an EMBL/GenBank/DDBJ whole genome shotgun (WGS) entry which is preliminary data.</text>
</comment>
<evidence type="ECO:0000256" key="1">
    <source>
        <dbReference type="SAM" id="Phobius"/>
    </source>
</evidence>
<accession>A0ABW5YN35</accession>
<dbReference type="EMBL" id="JBHUPC010000013">
    <property type="protein sequence ID" value="MFD2892486.1"/>
    <property type="molecule type" value="Genomic_DNA"/>
</dbReference>
<evidence type="ECO:0008006" key="4">
    <source>
        <dbReference type="Google" id="ProtNLM"/>
    </source>
</evidence>
<feature type="transmembrane region" description="Helical" evidence="1">
    <location>
        <begin position="112"/>
        <end position="137"/>
    </location>
</feature>
<dbReference type="RefSeq" id="WP_379812155.1">
    <property type="nucleotide sequence ID" value="NZ_JBHUPC010000013.1"/>
</dbReference>
<feature type="transmembrane region" description="Helical" evidence="1">
    <location>
        <begin position="158"/>
        <end position="179"/>
    </location>
</feature>
<keyword evidence="1" id="KW-1133">Transmembrane helix</keyword>
<gene>
    <name evidence="2" type="ORF">ACFS5J_10735</name>
</gene>
<keyword evidence="1" id="KW-0472">Membrane</keyword>
<evidence type="ECO:0000313" key="3">
    <source>
        <dbReference type="Proteomes" id="UP001597534"/>
    </source>
</evidence>
<proteinExistence type="predicted"/>
<keyword evidence="3" id="KW-1185">Reference proteome</keyword>
<evidence type="ECO:0000313" key="2">
    <source>
        <dbReference type="EMBL" id="MFD2892486.1"/>
    </source>
</evidence>
<feature type="transmembrane region" description="Helical" evidence="1">
    <location>
        <begin position="229"/>
        <end position="255"/>
    </location>
</feature>
<reference evidence="3" key="1">
    <citation type="journal article" date="2019" name="Int. J. Syst. Evol. Microbiol.">
        <title>The Global Catalogue of Microorganisms (GCM) 10K type strain sequencing project: providing services to taxonomists for standard genome sequencing and annotation.</title>
        <authorList>
            <consortium name="The Broad Institute Genomics Platform"/>
            <consortium name="The Broad Institute Genome Sequencing Center for Infectious Disease"/>
            <person name="Wu L."/>
            <person name="Ma J."/>
        </authorList>
    </citation>
    <scope>NUCLEOTIDE SEQUENCE [LARGE SCALE GENOMIC DNA]</scope>
    <source>
        <strain evidence="3">KCTC 22671</strain>
    </source>
</reference>
<keyword evidence="1" id="KW-0812">Transmembrane</keyword>